<dbReference type="GO" id="GO:0005524">
    <property type="term" value="F:ATP binding"/>
    <property type="evidence" value="ECO:0007669"/>
    <property type="project" value="InterPro"/>
</dbReference>
<dbReference type="InterPro" id="IPR003439">
    <property type="entry name" value="ABC_transporter-like_ATP-bd"/>
</dbReference>
<dbReference type="SUPFAM" id="SSF52540">
    <property type="entry name" value="P-loop containing nucleoside triphosphate hydrolases"/>
    <property type="match status" value="1"/>
</dbReference>
<evidence type="ECO:0000313" key="2">
    <source>
        <dbReference type="EMBL" id="MDQ0418144.1"/>
    </source>
</evidence>
<accession>A0AAJ1TL56</accession>
<sequence>MDLIMRFYQPDSGRIYLDGEDISGLRLSDYRQHIGYVGQDVFLWNQSIKENLLYGNPRATNDQLIEVCRKAQLLSFIESLPDKWDTIIGERGVRISGGEKQRIGIARALLQNPMILLMDEPTSALDVQTEQLLSQCLLEFFHGRTVMVVAHRLSTIQDADYIFVINEGSISEKGTYDEFNKAKGIYYGLVLDQQLKDGL</sequence>
<dbReference type="InterPro" id="IPR017871">
    <property type="entry name" value="ABC_transporter-like_CS"/>
</dbReference>
<dbReference type="RefSeq" id="WP_307253650.1">
    <property type="nucleotide sequence ID" value="NZ_JAUSUV010000009.1"/>
</dbReference>
<reference evidence="2 3" key="1">
    <citation type="submission" date="2023-07" db="EMBL/GenBank/DDBJ databases">
        <title>Genomic Encyclopedia of Type Strains, Phase IV (KMG-IV): sequencing the most valuable type-strain genomes for metagenomic binning, comparative biology and taxonomic classification.</title>
        <authorList>
            <person name="Goeker M."/>
        </authorList>
    </citation>
    <scope>NUCLEOTIDE SEQUENCE [LARGE SCALE GENOMIC DNA]</scope>
    <source>
        <strain evidence="2 3">DSM 46876</strain>
    </source>
</reference>
<dbReference type="GO" id="GO:0016887">
    <property type="term" value="F:ATP hydrolysis activity"/>
    <property type="evidence" value="ECO:0007669"/>
    <property type="project" value="InterPro"/>
</dbReference>
<keyword evidence="3" id="KW-1185">Reference proteome</keyword>
<dbReference type="InterPro" id="IPR027417">
    <property type="entry name" value="P-loop_NTPase"/>
</dbReference>
<evidence type="ECO:0000313" key="3">
    <source>
        <dbReference type="Proteomes" id="UP001238450"/>
    </source>
</evidence>
<name>A0AAJ1TL56_9BACL</name>
<dbReference type="GO" id="GO:0042626">
    <property type="term" value="F:ATPase-coupled transmembrane transporter activity"/>
    <property type="evidence" value="ECO:0007669"/>
    <property type="project" value="TreeGrafter"/>
</dbReference>
<comment type="caution">
    <text evidence="2">The sequence shown here is derived from an EMBL/GenBank/DDBJ whole genome shotgun (WGS) entry which is preliminary data.</text>
</comment>
<dbReference type="PROSITE" id="PS00211">
    <property type="entry name" value="ABC_TRANSPORTER_1"/>
    <property type="match status" value="1"/>
</dbReference>
<gene>
    <name evidence="2" type="ORF">J2Z48_002333</name>
</gene>
<proteinExistence type="predicted"/>
<dbReference type="Pfam" id="PF00005">
    <property type="entry name" value="ABC_tran"/>
    <property type="match status" value="1"/>
</dbReference>
<feature type="domain" description="ABC transporter" evidence="1">
    <location>
        <begin position="1"/>
        <end position="192"/>
    </location>
</feature>
<dbReference type="PROSITE" id="PS50893">
    <property type="entry name" value="ABC_TRANSPORTER_2"/>
    <property type="match status" value="1"/>
</dbReference>
<dbReference type="Gene3D" id="3.40.50.300">
    <property type="entry name" value="P-loop containing nucleotide triphosphate hydrolases"/>
    <property type="match status" value="1"/>
</dbReference>
<dbReference type="InterPro" id="IPR039421">
    <property type="entry name" value="Type_1_exporter"/>
</dbReference>
<protein>
    <submittedName>
        <fullName evidence="2">ABC-type multidrug transport system fused ATPase/permease subunit</fullName>
    </submittedName>
</protein>
<dbReference type="PANTHER" id="PTHR24221">
    <property type="entry name" value="ATP-BINDING CASSETTE SUB-FAMILY B"/>
    <property type="match status" value="1"/>
</dbReference>
<organism evidence="2 3">
    <name type="scientific">Croceifilum oryzae</name>
    <dbReference type="NCBI Taxonomy" id="1553429"/>
    <lineage>
        <taxon>Bacteria</taxon>
        <taxon>Bacillati</taxon>
        <taxon>Bacillota</taxon>
        <taxon>Bacilli</taxon>
        <taxon>Bacillales</taxon>
        <taxon>Thermoactinomycetaceae</taxon>
        <taxon>Croceifilum</taxon>
    </lineage>
</organism>
<dbReference type="EMBL" id="JAUSUV010000009">
    <property type="protein sequence ID" value="MDQ0418144.1"/>
    <property type="molecule type" value="Genomic_DNA"/>
</dbReference>
<dbReference type="PANTHER" id="PTHR24221:SF654">
    <property type="entry name" value="ATP-BINDING CASSETTE SUB-FAMILY B MEMBER 6"/>
    <property type="match status" value="1"/>
</dbReference>
<dbReference type="Proteomes" id="UP001238450">
    <property type="component" value="Unassembled WGS sequence"/>
</dbReference>
<dbReference type="AlphaFoldDB" id="A0AAJ1TL56"/>
<evidence type="ECO:0000259" key="1">
    <source>
        <dbReference type="PROSITE" id="PS50893"/>
    </source>
</evidence>